<dbReference type="PANTHER" id="PTHR45789:SF2">
    <property type="entry name" value="FI18025P1"/>
    <property type="match status" value="1"/>
</dbReference>
<reference evidence="6" key="1">
    <citation type="submission" date="2022-10" db="EMBL/GenBank/DDBJ databases">
        <title>Determination and structural analysis of whole genome sequence of Sarocladium strictum F4-1.</title>
        <authorList>
            <person name="Hu L."/>
            <person name="Jiang Y."/>
        </authorList>
    </citation>
    <scope>NUCLEOTIDE SEQUENCE</scope>
    <source>
        <strain evidence="6">F4-1</strain>
    </source>
</reference>
<dbReference type="Gene3D" id="1.10.30.10">
    <property type="entry name" value="High mobility group box domain"/>
    <property type="match status" value="1"/>
</dbReference>
<feature type="domain" description="HMG box" evidence="5">
    <location>
        <begin position="56"/>
        <end position="125"/>
    </location>
</feature>
<comment type="caution">
    <text evidence="6">The sequence shown here is derived from an EMBL/GenBank/DDBJ whole genome shotgun (WGS) entry which is preliminary data.</text>
</comment>
<feature type="compositionally biased region" description="Basic and acidic residues" evidence="4">
    <location>
        <begin position="131"/>
        <end position="144"/>
    </location>
</feature>
<dbReference type="SUPFAM" id="SSF47095">
    <property type="entry name" value="HMG-box"/>
    <property type="match status" value="1"/>
</dbReference>
<evidence type="ECO:0000313" key="7">
    <source>
        <dbReference type="Proteomes" id="UP001175261"/>
    </source>
</evidence>
<dbReference type="InterPro" id="IPR009071">
    <property type="entry name" value="HMG_box_dom"/>
</dbReference>
<sequence length="384" mass="42578">MAVTKVHTADSHSPLPEIVLSEYARENNIEVRDIEQYVRRGTARRIQEKEAKGEDGGRPQNAFVLYRTVYQHVVGLATNEVKQNKISSIVGLSWKKLETSLIKQRFKEMAEIEKQEHAKAFGTKKYSPKKKPGDGRKSLAERKTSHSKRAKATRAADMHQHLRAPVRSPEPSYYQIEGTPSGEVPSLSSYQGTPMTSSVPTPQPGFAQPFYTQPFEAAFDQESCFSHLPYGQGQLNGQVVWNPITQEPMFQAGPLPTTTSMYPDLPEPMTAAPPQASYEFVNPGSYQHFAVQIPHGVSHMPLMGSVQQPQPVLRQIVPDTGGAIDPQTLAMPMLDPGLAGDAIQDLPDHLTQALTETQACAPQGAMEDEFNYLNYDDWAEDTFA</sequence>
<evidence type="ECO:0000259" key="5">
    <source>
        <dbReference type="PROSITE" id="PS50118"/>
    </source>
</evidence>
<evidence type="ECO:0000256" key="4">
    <source>
        <dbReference type="SAM" id="MobiDB-lite"/>
    </source>
</evidence>
<evidence type="ECO:0000313" key="6">
    <source>
        <dbReference type="EMBL" id="KAK0383107.1"/>
    </source>
</evidence>
<dbReference type="EMBL" id="JAPDFR010000009">
    <property type="protein sequence ID" value="KAK0383107.1"/>
    <property type="molecule type" value="Genomic_DNA"/>
</dbReference>
<keyword evidence="1 3" id="KW-0238">DNA-binding</keyword>
<evidence type="ECO:0000256" key="3">
    <source>
        <dbReference type="PROSITE-ProRule" id="PRU00267"/>
    </source>
</evidence>
<evidence type="ECO:0000256" key="2">
    <source>
        <dbReference type="ARBA" id="ARBA00023242"/>
    </source>
</evidence>
<feature type="compositionally biased region" description="Polar residues" evidence="4">
    <location>
        <begin position="186"/>
        <end position="200"/>
    </location>
</feature>
<feature type="DNA-binding region" description="HMG box" evidence="3">
    <location>
        <begin position="56"/>
        <end position="125"/>
    </location>
</feature>
<feature type="region of interest" description="Disordered" evidence="4">
    <location>
        <begin position="119"/>
        <end position="207"/>
    </location>
</feature>
<organism evidence="6 7">
    <name type="scientific">Sarocladium strictum</name>
    <name type="common">Black bundle disease fungus</name>
    <name type="synonym">Acremonium strictum</name>
    <dbReference type="NCBI Taxonomy" id="5046"/>
    <lineage>
        <taxon>Eukaryota</taxon>
        <taxon>Fungi</taxon>
        <taxon>Dikarya</taxon>
        <taxon>Ascomycota</taxon>
        <taxon>Pezizomycotina</taxon>
        <taxon>Sordariomycetes</taxon>
        <taxon>Hypocreomycetidae</taxon>
        <taxon>Hypocreales</taxon>
        <taxon>Sarocladiaceae</taxon>
        <taxon>Sarocladium</taxon>
    </lineage>
</organism>
<dbReference type="PROSITE" id="PS50118">
    <property type="entry name" value="HMG_BOX_2"/>
    <property type="match status" value="1"/>
</dbReference>
<dbReference type="GO" id="GO:0005634">
    <property type="term" value="C:nucleus"/>
    <property type="evidence" value="ECO:0007669"/>
    <property type="project" value="UniProtKB-UniRule"/>
</dbReference>
<evidence type="ECO:0000256" key="1">
    <source>
        <dbReference type="ARBA" id="ARBA00023125"/>
    </source>
</evidence>
<protein>
    <recommendedName>
        <fullName evidence="5">HMG box domain-containing protein</fullName>
    </recommendedName>
</protein>
<keyword evidence="7" id="KW-1185">Reference proteome</keyword>
<keyword evidence="2 3" id="KW-0539">Nucleus</keyword>
<dbReference type="InterPro" id="IPR051356">
    <property type="entry name" value="SOX/SOX-like_TF"/>
</dbReference>
<proteinExistence type="predicted"/>
<gene>
    <name evidence="6" type="ORF">NLU13_9020</name>
</gene>
<name>A0AA39G9D1_SARSR</name>
<dbReference type="GO" id="GO:0000981">
    <property type="term" value="F:DNA-binding transcription factor activity, RNA polymerase II-specific"/>
    <property type="evidence" value="ECO:0007669"/>
    <property type="project" value="TreeGrafter"/>
</dbReference>
<dbReference type="Pfam" id="PF00505">
    <property type="entry name" value="HMG_box"/>
    <property type="match status" value="1"/>
</dbReference>
<dbReference type="Proteomes" id="UP001175261">
    <property type="component" value="Unassembled WGS sequence"/>
</dbReference>
<dbReference type="InterPro" id="IPR036910">
    <property type="entry name" value="HMG_box_dom_sf"/>
</dbReference>
<accession>A0AA39G9D1</accession>
<dbReference type="AlphaFoldDB" id="A0AA39G9D1"/>
<dbReference type="GO" id="GO:0000978">
    <property type="term" value="F:RNA polymerase II cis-regulatory region sequence-specific DNA binding"/>
    <property type="evidence" value="ECO:0007669"/>
    <property type="project" value="TreeGrafter"/>
</dbReference>
<dbReference type="PANTHER" id="PTHR45789">
    <property type="entry name" value="FI18025P1"/>
    <property type="match status" value="1"/>
</dbReference>